<evidence type="ECO:0000313" key="1">
    <source>
        <dbReference type="EMBL" id="PZD82330.1"/>
    </source>
</evidence>
<proteinExistence type="predicted"/>
<gene>
    <name evidence="1" type="ORF">DN052_04715</name>
</gene>
<dbReference type="EMBL" id="QKQP01000001">
    <property type="protein sequence ID" value="PZD82330.1"/>
    <property type="molecule type" value="Genomic_DNA"/>
</dbReference>
<dbReference type="GeneID" id="65279942"/>
<dbReference type="InterPro" id="IPR036866">
    <property type="entry name" value="RibonucZ/Hydroxyglut_hydro"/>
</dbReference>
<dbReference type="SUPFAM" id="SSF56281">
    <property type="entry name" value="Metallo-hydrolase/oxidoreductase"/>
    <property type="match status" value="1"/>
</dbReference>
<dbReference type="OMA" id="IDFLPMA"/>
<reference evidence="1 2" key="1">
    <citation type="submission" date="2018-06" db="EMBL/GenBank/DDBJ databases">
        <title>Draft sequence of Acidithiobacillus ferrooxidans CCM 4253.</title>
        <authorList>
            <person name="Moya-Beltran A."/>
            <person name="Castro M."/>
            <person name="Covarrubias P.C."/>
            <person name="Issotta F."/>
            <person name="Janiczek O."/>
            <person name="Mandl M."/>
            <person name="Kucera J."/>
            <person name="Quatrini R."/>
        </authorList>
    </citation>
    <scope>NUCLEOTIDE SEQUENCE [LARGE SCALE GENOMIC DNA]</scope>
    <source>
        <strain evidence="1 2">CCM 4253</strain>
    </source>
</reference>
<dbReference type="OrthoDB" id="5293547at2"/>
<protein>
    <recommendedName>
        <fullName evidence="3">MBL fold metallo-hydrolase</fullName>
    </recommendedName>
</protein>
<evidence type="ECO:0000313" key="2">
    <source>
        <dbReference type="Proteomes" id="UP000248886"/>
    </source>
</evidence>
<dbReference type="AlphaFoldDB" id="A0A2W1K7B3"/>
<dbReference type="Proteomes" id="UP000248886">
    <property type="component" value="Unassembled WGS sequence"/>
</dbReference>
<evidence type="ECO:0008006" key="3">
    <source>
        <dbReference type="Google" id="ProtNLM"/>
    </source>
</evidence>
<comment type="caution">
    <text evidence="1">The sequence shown here is derived from an EMBL/GenBank/DDBJ whole genome shotgun (WGS) entry which is preliminary data.</text>
</comment>
<dbReference type="RefSeq" id="WP_012536220.1">
    <property type="nucleotide sequence ID" value="NZ_AP025160.1"/>
</dbReference>
<organism evidence="1 2">
    <name type="scientific">Acidithiobacillus ferrooxidans</name>
    <name type="common">Thiobacillus ferrooxidans</name>
    <dbReference type="NCBI Taxonomy" id="920"/>
    <lineage>
        <taxon>Bacteria</taxon>
        <taxon>Pseudomonadati</taxon>
        <taxon>Pseudomonadota</taxon>
        <taxon>Acidithiobacillia</taxon>
        <taxon>Acidithiobacillales</taxon>
        <taxon>Acidithiobacillaceae</taxon>
        <taxon>Acidithiobacillus</taxon>
    </lineage>
</organism>
<sequence>MQKLCSFFDRDVYHVEGGQGSPAVYYVADRDAGGILVNAPRFRPELQAGLSAIAPLRVLFLPSRFGAQDLAQWQTAGCRLVAQPAESKALGVPVDVPLDSKLRLTRTIDFLPMSGRTAGSCAMRLRNKPGAVFFGPILESEKAWQWPSLIPHADDASWEMRIFGSLGLRDIRYAYAFTDTYTAGHTPIGPGADAAIQMQLQAVLDAD</sequence>
<name>A0A2W1K7B3_ACIFR</name>
<accession>A0A2W1K7B3</accession>